<dbReference type="EMBL" id="GL883128">
    <property type="protein sequence ID" value="EGG02749.1"/>
    <property type="molecule type" value="Genomic_DNA"/>
</dbReference>
<keyword evidence="1" id="KW-0732">Signal</keyword>
<dbReference type="Proteomes" id="UP000001072">
    <property type="component" value="Unassembled WGS sequence"/>
</dbReference>
<feature type="signal peptide" evidence="1">
    <location>
        <begin position="1"/>
        <end position="21"/>
    </location>
</feature>
<keyword evidence="3" id="KW-1185">Reference proteome</keyword>
<evidence type="ECO:0008006" key="4">
    <source>
        <dbReference type="Google" id="ProtNLM"/>
    </source>
</evidence>
<dbReference type="KEGG" id="mlr:MELLADRAFT_109783"/>
<evidence type="ECO:0000313" key="3">
    <source>
        <dbReference type="Proteomes" id="UP000001072"/>
    </source>
</evidence>
<dbReference type="InParanoid" id="F4RXM3"/>
<dbReference type="GeneID" id="18923872"/>
<gene>
    <name evidence="2" type="ORF">MELLADRAFT_109783</name>
</gene>
<dbReference type="VEuPathDB" id="FungiDB:MELLADRAFT_109783"/>
<dbReference type="AlphaFoldDB" id="F4RXM3"/>
<reference evidence="3" key="1">
    <citation type="journal article" date="2011" name="Proc. Natl. Acad. Sci. U.S.A.">
        <title>Obligate biotrophy features unraveled by the genomic analysis of rust fungi.</title>
        <authorList>
            <person name="Duplessis S."/>
            <person name="Cuomo C.A."/>
            <person name="Lin Y.-C."/>
            <person name="Aerts A."/>
            <person name="Tisserant E."/>
            <person name="Veneault-Fourrey C."/>
            <person name="Joly D.L."/>
            <person name="Hacquard S."/>
            <person name="Amselem J."/>
            <person name="Cantarel B.L."/>
            <person name="Chiu R."/>
            <person name="Coutinho P.M."/>
            <person name="Feau N."/>
            <person name="Field M."/>
            <person name="Frey P."/>
            <person name="Gelhaye E."/>
            <person name="Goldberg J."/>
            <person name="Grabherr M.G."/>
            <person name="Kodira C.D."/>
            <person name="Kohler A."/>
            <person name="Kuees U."/>
            <person name="Lindquist E.A."/>
            <person name="Lucas S.M."/>
            <person name="Mago R."/>
            <person name="Mauceli E."/>
            <person name="Morin E."/>
            <person name="Murat C."/>
            <person name="Pangilinan J.L."/>
            <person name="Park R."/>
            <person name="Pearson M."/>
            <person name="Quesneville H."/>
            <person name="Rouhier N."/>
            <person name="Sakthikumar S."/>
            <person name="Salamov A.A."/>
            <person name="Schmutz J."/>
            <person name="Selles B."/>
            <person name="Shapiro H."/>
            <person name="Tanguay P."/>
            <person name="Tuskan G.A."/>
            <person name="Henrissat B."/>
            <person name="Van de Peer Y."/>
            <person name="Rouze P."/>
            <person name="Ellis J.G."/>
            <person name="Dodds P.N."/>
            <person name="Schein J.E."/>
            <person name="Zhong S."/>
            <person name="Hamelin R.C."/>
            <person name="Grigoriev I.V."/>
            <person name="Szabo L.J."/>
            <person name="Martin F."/>
        </authorList>
    </citation>
    <scope>NUCLEOTIDE SEQUENCE [LARGE SCALE GENOMIC DNA]</scope>
    <source>
        <strain evidence="3">98AG31 / pathotype 3-4-7</strain>
    </source>
</reference>
<feature type="chain" id="PRO_5003315587" description="Secreted protein" evidence="1">
    <location>
        <begin position="22"/>
        <end position="196"/>
    </location>
</feature>
<dbReference type="HOGENOM" id="CLU_1390515_0_0_1"/>
<evidence type="ECO:0000313" key="2">
    <source>
        <dbReference type="EMBL" id="EGG02749.1"/>
    </source>
</evidence>
<organism evidence="3">
    <name type="scientific">Melampsora larici-populina (strain 98AG31 / pathotype 3-4-7)</name>
    <name type="common">Poplar leaf rust fungus</name>
    <dbReference type="NCBI Taxonomy" id="747676"/>
    <lineage>
        <taxon>Eukaryota</taxon>
        <taxon>Fungi</taxon>
        <taxon>Dikarya</taxon>
        <taxon>Basidiomycota</taxon>
        <taxon>Pucciniomycotina</taxon>
        <taxon>Pucciniomycetes</taxon>
        <taxon>Pucciniales</taxon>
        <taxon>Melampsoraceae</taxon>
        <taxon>Melampsora</taxon>
    </lineage>
</organism>
<proteinExistence type="predicted"/>
<evidence type="ECO:0000256" key="1">
    <source>
        <dbReference type="SAM" id="SignalP"/>
    </source>
</evidence>
<dbReference type="RefSeq" id="XP_007413862.1">
    <property type="nucleotide sequence ID" value="XM_007413800.1"/>
</dbReference>
<protein>
    <recommendedName>
        <fullName evidence="4">Secreted protein</fullName>
    </recommendedName>
</protein>
<dbReference type="OrthoDB" id="10438768at2759"/>
<sequence length="196" mass="21001">MFIDVLFVASILALHTTLTVSKPDIPAPCAHAIPAEWIGGDQKPKKGWKCSPQGFTDEPVLSKPGEVVLSQSFCDLGYSITSSKDGTLSTNTKGNVTVDKFLCKDSGFPEPLICDPGSPSGVFNWCYPGAFLYKDTPWIYKEAKKANGGEDADDRGKAATGNIFASSNSTSSTSASTKFPRGEAFLFVIMCIWANI</sequence>
<name>F4RXM3_MELLP</name>
<accession>F4RXM3</accession>